<dbReference type="Gene3D" id="3.30.420.10">
    <property type="entry name" value="Ribonuclease H-like superfamily/Ribonuclease H"/>
    <property type="match status" value="1"/>
</dbReference>
<dbReference type="GO" id="GO:0003676">
    <property type="term" value="F:nucleic acid binding"/>
    <property type="evidence" value="ECO:0007669"/>
    <property type="project" value="InterPro"/>
</dbReference>
<proteinExistence type="predicted"/>
<dbReference type="EMBL" id="CABPRJ010000988">
    <property type="protein sequence ID" value="VVC34237.1"/>
    <property type="molecule type" value="Genomic_DNA"/>
</dbReference>
<reference evidence="1 2" key="1">
    <citation type="submission" date="2019-08" db="EMBL/GenBank/DDBJ databases">
        <authorList>
            <person name="Alioto T."/>
            <person name="Alioto T."/>
            <person name="Gomez Garrido J."/>
        </authorList>
    </citation>
    <scope>NUCLEOTIDE SEQUENCE [LARGE SCALE GENOMIC DNA]</scope>
</reference>
<accession>A0A5E4MPL8</accession>
<evidence type="ECO:0000313" key="1">
    <source>
        <dbReference type="EMBL" id="VVC34237.1"/>
    </source>
</evidence>
<sequence>MYICKQKLTITNEKNDSERSSINSVALPTVRGVAIKKRDCSPRRRSRWVVKKTSNLAPCDFFLFPKIKSALKGTRFESMEAVKQKTAELLKALTKEDFQHCFDQWKKSMEKCVARRGEYIEGEHLNVE</sequence>
<protein>
    <submittedName>
        <fullName evidence="1">Uncharacterized protein</fullName>
    </submittedName>
</protein>
<evidence type="ECO:0000313" key="2">
    <source>
        <dbReference type="Proteomes" id="UP000325440"/>
    </source>
</evidence>
<gene>
    <name evidence="1" type="ORF">CINCED_3A000056</name>
</gene>
<dbReference type="Proteomes" id="UP000325440">
    <property type="component" value="Unassembled WGS sequence"/>
</dbReference>
<name>A0A5E4MPL8_9HEMI</name>
<organism evidence="1 2">
    <name type="scientific">Cinara cedri</name>
    <dbReference type="NCBI Taxonomy" id="506608"/>
    <lineage>
        <taxon>Eukaryota</taxon>
        <taxon>Metazoa</taxon>
        <taxon>Ecdysozoa</taxon>
        <taxon>Arthropoda</taxon>
        <taxon>Hexapoda</taxon>
        <taxon>Insecta</taxon>
        <taxon>Pterygota</taxon>
        <taxon>Neoptera</taxon>
        <taxon>Paraneoptera</taxon>
        <taxon>Hemiptera</taxon>
        <taxon>Sternorrhyncha</taxon>
        <taxon>Aphidomorpha</taxon>
        <taxon>Aphidoidea</taxon>
        <taxon>Aphididae</taxon>
        <taxon>Lachninae</taxon>
        <taxon>Cinara</taxon>
    </lineage>
</organism>
<dbReference type="AlphaFoldDB" id="A0A5E4MPL8"/>
<dbReference type="InterPro" id="IPR036397">
    <property type="entry name" value="RNaseH_sf"/>
</dbReference>
<dbReference type="OrthoDB" id="10017160at2759"/>
<keyword evidence="2" id="KW-1185">Reference proteome</keyword>